<evidence type="ECO:0000313" key="2">
    <source>
        <dbReference type="Proteomes" id="UP000061569"/>
    </source>
</evidence>
<evidence type="ECO:0000313" key="1">
    <source>
        <dbReference type="EMBL" id="ALN60219.1"/>
    </source>
</evidence>
<dbReference type="InterPro" id="IPR006311">
    <property type="entry name" value="TAT_signal"/>
</dbReference>
<dbReference type="KEGG" id="lez:GLE_4878"/>
<dbReference type="PROSITE" id="PS51318">
    <property type="entry name" value="TAT"/>
    <property type="match status" value="1"/>
</dbReference>
<name>A0A0S2DNB9_LYSEN</name>
<dbReference type="Proteomes" id="UP000061569">
    <property type="component" value="Chromosome"/>
</dbReference>
<organism evidence="1 2">
    <name type="scientific">Lysobacter enzymogenes</name>
    <dbReference type="NCBI Taxonomy" id="69"/>
    <lineage>
        <taxon>Bacteria</taxon>
        <taxon>Pseudomonadati</taxon>
        <taxon>Pseudomonadota</taxon>
        <taxon>Gammaproteobacteria</taxon>
        <taxon>Lysobacterales</taxon>
        <taxon>Lysobacteraceae</taxon>
        <taxon>Lysobacter</taxon>
    </lineage>
</organism>
<proteinExistence type="predicted"/>
<protein>
    <submittedName>
        <fullName evidence="1">Uncharacterized protein</fullName>
    </submittedName>
</protein>
<dbReference type="AlphaFoldDB" id="A0A0S2DNB9"/>
<dbReference type="PATRIC" id="fig|69.6.peg.4809"/>
<dbReference type="STRING" id="69.GLE_4878"/>
<sequence>MKDRMSAQRNPPPTTFPRPRRRSMPALLLALAVAACAGANAAPRGLEAPAPAATQAATRLSAEDFLAQVGAESQAADDFGRRHLPLQFSGRLDQAVAELVAYAERGGAARRFAVGNMLWAMAPDASLGLHRGADALQPEQPEILFELALHYTRKDDCAAALPLWARLRAGPVGIPATATYAAAYCHLAGGDLRGAVAIVRDSDVDSHHVGAEKMSYEVFGGPSELSLFDRDYRQAAGGDRVALERLLARSFDWHGDWWNAAPQASAQDAAIALARTQWGPRQRERQQWDCLWPKLRDRAQAFGYDDLERCRVIVGGHPPSAHPYPASSALGRVALGRAVARAAQPPDFAALLARHGDTLRGRARSEAGDLEALRVLAYLQQSAGDAAGLAESDELGWKRYRDERFARSRIQHAAPAAGATPDPAYRAMLAQAARDFPHSPLYPMLAAADRAGDGDLFAADLARILQAETRTLDLSVRSGGLRSHSQLKALYRLLDTALEKEGARPGG</sequence>
<dbReference type="EMBL" id="CP013140">
    <property type="protein sequence ID" value="ALN60219.1"/>
    <property type="molecule type" value="Genomic_DNA"/>
</dbReference>
<gene>
    <name evidence="1" type="ORF">GLE_4878</name>
</gene>
<reference evidence="1 2" key="1">
    <citation type="submission" date="2015-11" db="EMBL/GenBank/DDBJ databases">
        <title>Genome sequences of Lysobacter enzymogenes strain C3 and Lysobacter antibioticus ATCC 29479.</title>
        <authorList>
            <person name="Kobayashi D.Y."/>
        </authorList>
    </citation>
    <scope>NUCLEOTIDE SEQUENCE [LARGE SCALE GENOMIC DNA]</scope>
    <source>
        <strain evidence="1 2">C3</strain>
    </source>
</reference>
<accession>A0A0S2DNB9</accession>